<dbReference type="EMBL" id="BTSX01000052">
    <property type="protein sequence ID" value="GMT08288.1"/>
    <property type="molecule type" value="Genomic_DNA"/>
</dbReference>
<keyword evidence="3" id="KW-1185">Reference proteome</keyword>
<evidence type="ECO:0000313" key="1">
    <source>
        <dbReference type="EMBL" id="GMS80807.1"/>
    </source>
</evidence>
<organism evidence="2 3">
    <name type="scientific">Pristionchus entomophagus</name>
    <dbReference type="NCBI Taxonomy" id="358040"/>
    <lineage>
        <taxon>Eukaryota</taxon>
        <taxon>Metazoa</taxon>
        <taxon>Ecdysozoa</taxon>
        <taxon>Nematoda</taxon>
        <taxon>Chromadorea</taxon>
        <taxon>Rhabditida</taxon>
        <taxon>Rhabditina</taxon>
        <taxon>Diplogasteromorpha</taxon>
        <taxon>Diplogasteroidea</taxon>
        <taxon>Neodiplogasteridae</taxon>
        <taxon>Pristionchus</taxon>
    </lineage>
</organism>
<protein>
    <submittedName>
        <fullName evidence="2">Uncharacterized protein</fullName>
    </submittedName>
</protein>
<gene>
    <name evidence="1" type="ORF">PENTCL1PPCAC_2982</name>
    <name evidence="2" type="ORF">PENTCL1PPCAC_30462</name>
</gene>
<sequence length="73" mass="8352">MSVHFNSLIFMNRPPVRIHSFESSTGHNFWIDSKLITSVARTTGLYFGCVATIKQILNMRLKLGTIFIFLGYI</sequence>
<comment type="caution">
    <text evidence="2">The sequence shown here is derived from an EMBL/GenBank/DDBJ whole genome shotgun (WGS) entry which is preliminary data.</text>
</comment>
<proteinExistence type="predicted"/>
<name>A0AAV5UQ43_9BILA</name>
<evidence type="ECO:0000313" key="3">
    <source>
        <dbReference type="Proteomes" id="UP001432027"/>
    </source>
</evidence>
<reference evidence="2" key="1">
    <citation type="submission" date="2023-10" db="EMBL/GenBank/DDBJ databases">
        <title>Genome assembly of Pristionchus species.</title>
        <authorList>
            <person name="Yoshida K."/>
            <person name="Sommer R.J."/>
        </authorList>
    </citation>
    <scope>NUCLEOTIDE SEQUENCE</scope>
    <source>
        <strain evidence="2">RS0144</strain>
    </source>
</reference>
<dbReference type="Proteomes" id="UP001432027">
    <property type="component" value="Unassembled WGS sequence"/>
</dbReference>
<evidence type="ECO:0000313" key="2">
    <source>
        <dbReference type="EMBL" id="GMT08288.1"/>
    </source>
</evidence>
<dbReference type="AlphaFoldDB" id="A0AAV5UQ43"/>
<dbReference type="EMBL" id="BTSX01000001">
    <property type="protein sequence ID" value="GMS80807.1"/>
    <property type="molecule type" value="Genomic_DNA"/>
</dbReference>
<accession>A0AAV5UQ43</accession>
<feature type="non-terminal residue" evidence="2">
    <location>
        <position position="73"/>
    </location>
</feature>